<dbReference type="GO" id="GO:0051479">
    <property type="term" value="P:mannosylglycerate biosynthetic process"/>
    <property type="evidence" value="ECO:0007669"/>
    <property type="project" value="InterPro"/>
</dbReference>
<reference evidence="5" key="4">
    <citation type="submission" date="2017-11" db="EMBL/GenBank/DDBJ databases">
        <title>Complete genome sequence of Serratia sp. ATCC 39006.</title>
        <authorList>
            <person name="Hampton H.G."/>
            <person name="Jackson S.A."/>
            <person name="Jauregui R."/>
            <person name="Poulter G.T.M."/>
            <person name="Salmond G.P.C."/>
            <person name="Fineran P.C."/>
        </authorList>
    </citation>
    <scope>NUCLEOTIDE SEQUENCE</scope>
    <source>
        <strain evidence="5">ATCC 39006</strain>
    </source>
</reference>
<dbReference type="InterPro" id="IPR006379">
    <property type="entry name" value="HAD-SF_hydro_IIB"/>
</dbReference>
<gene>
    <name evidence="4" type="ORF">CWC46_13570</name>
    <name evidence="5" type="ORF">Ser39006_013575</name>
</gene>
<dbReference type="InterPro" id="IPR036412">
    <property type="entry name" value="HAD-like_sf"/>
</dbReference>
<dbReference type="KEGG" id="serq:CWC46_13570"/>
<name>A0A2I5TKL2_SERS3</name>
<protein>
    <submittedName>
        <fullName evidence="5">Mannosyl-3-phosphoglycerate phosphatase</fullName>
    </submittedName>
</protein>
<dbReference type="PANTHER" id="PTHR10000">
    <property type="entry name" value="PHOSPHOSERINE PHOSPHATASE"/>
    <property type="match status" value="1"/>
</dbReference>
<evidence type="ECO:0000313" key="7">
    <source>
        <dbReference type="Proteomes" id="UP000233778"/>
    </source>
</evidence>
<dbReference type="STRING" id="104623.Ser39006_02762"/>
<dbReference type="CDD" id="cd07507">
    <property type="entry name" value="HAD_Pase"/>
    <property type="match status" value="1"/>
</dbReference>
<dbReference type="GO" id="GO:0050531">
    <property type="term" value="F:mannosyl-3-phosphoglycerate phosphatase activity"/>
    <property type="evidence" value="ECO:0007669"/>
    <property type="project" value="InterPro"/>
</dbReference>
<dbReference type="PANTHER" id="PTHR10000:SF8">
    <property type="entry name" value="HAD SUPERFAMILY HYDROLASE-LIKE, TYPE 3"/>
    <property type="match status" value="1"/>
</dbReference>
<evidence type="ECO:0000313" key="4">
    <source>
        <dbReference type="EMBL" id="AUH00741.1"/>
    </source>
</evidence>
<dbReference type="Gene3D" id="3.40.50.1000">
    <property type="entry name" value="HAD superfamily/HAD-like"/>
    <property type="match status" value="1"/>
</dbReference>
<dbReference type="InterPro" id="IPR006381">
    <property type="entry name" value="HAD-SF-IIB-MPGP"/>
</dbReference>
<dbReference type="GO" id="GO:0005829">
    <property type="term" value="C:cytosol"/>
    <property type="evidence" value="ECO:0007669"/>
    <property type="project" value="TreeGrafter"/>
</dbReference>
<evidence type="ECO:0000256" key="3">
    <source>
        <dbReference type="ARBA" id="ARBA00022842"/>
    </source>
</evidence>
<dbReference type="SFLD" id="SFLDS00003">
    <property type="entry name" value="Haloacid_Dehalogenase"/>
    <property type="match status" value="1"/>
</dbReference>
<evidence type="ECO:0000256" key="1">
    <source>
        <dbReference type="ARBA" id="ARBA00022723"/>
    </source>
</evidence>
<reference evidence="5" key="2">
    <citation type="submission" date="2013-09" db="EMBL/GenBank/DDBJ databases">
        <authorList>
            <person name="Wang G."/>
            <person name="Yang Y."/>
            <person name="Su Y."/>
        </authorList>
    </citation>
    <scope>NUCLEOTIDE SEQUENCE</scope>
    <source>
        <strain evidence="5">ATCC 39006</strain>
    </source>
</reference>
<evidence type="ECO:0000256" key="2">
    <source>
        <dbReference type="ARBA" id="ARBA00022801"/>
    </source>
</evidence>
<evidence type="ECO:0000313" key="6">
    <source>
        <dbReference type="Proteomes" id="UP000017700"/>
    </source>
</evidence>
<dbReference type="NCBIfam" id="NF002976">
    <property type="entry name" value="PRK03669.1"/>
    <property type="match status" value="1"/>
</dbReference>
<dbReference type="Pfam" id="PF08282">
    <property type="entry name" value="Hydrolase_3"/>
    <property type="match status" value="1"/>
</dbReference>
<dbReference type="EMBL" id="CP025084">
    <property type="protein sequence ID" value="AUH05062.1"/>
    <property type="molecule type" value="Genomic_DNA"/>
</dbReference>
<dbReference type="GO" id="GO:0000287">
    <property type="term" value="F:magnesium ion binding"/>
    <property type="evidence" value="ECO:0007669"/>
    <property type="project" value="UniProtKB-ARBA"/>
</dbReference>
<proteinExistence type="predicted"/>
<dbReference type="NCBIfam" id="TIGR01486">
    <property type="entry name" value="HAD-SF-IIB-MPGP"/>
    <property type="match status" value="1"/>
</dbReference>
<reference evidence="4 7" key="3">
    <citation type="submission" date="2017-11" db="EMBL/GenBank/DDBJ databases">
        <title>Complete genome sequence of Serratia sp. ATCC 39006 LacA.</title>
        <authorList>
            <person name="Hampton H.G."/>
            <person name="Jackson S.A."/>
            <person name="Jauregui R."/>
            <person name="Poulter G.T.M."/>
            <person name="Salmond G.P.C."/>
            <person name="Fineran P.C."/>
        </authorList>
    </citation>
    <scope>NUCLEOTIDE SEQUENCE [LARGE SCALE GENOMIC DNA]</scope>
    <source>
        <strain evidence="4 7">ATCC 39006</strain>
    </source>
</reference>
<keyword evidence="3" id="KW-0460">Magnesium</keyword>
<keyword evidence="6" id="KW-1185">Reference proteome</keyword>
<sequence>MPELSSALIVFSDLDGSLLDHDTYSWEPAIPWLVRLQQHQVPVIIASSKTAAEVVPLQQTMGLHEYPFIAENGALVTLPRSWSSHPDYPRKIFNADYSFICQVLGTLHKEYQFDFQGFSDMDDEKVSDITGLGIEESALARQREASEPLQWFDDDIALGRFRQSLEKYGLSLTQGGRFYHVMGRGVSKGNAVNWLTSQYVQQRKTEMLTIGLGDSPNDISMLESTDYAVIIKNKSHLHVTMSQKNHTKIYLTQQSGPSGWSEGLNHFLADGESII</sequence>
<keyword evidence="1" id="KW-0479">Metal-binding</keyword>
<dbReference type="NCBIfam" id="TIGR01484">
    <property type="entry name" value="HAD-SF-IIB"/>
    <property type="match status" value="1"/>
</dbReference>
<organism evidence="5 6">
    <name type="scientific">Serratia sp. (strain ATCC 39006)</name>
    <name type="common">Prodigiosinella confusarubida</name>
    <dbReference type="NCBI Taxonomy" id="104623"/>
    <lineage>
        <taxon>Bacteria</taxon>
        <taxon>Pseudomonadati</taxon>
        <taxon>Pseudomonadota</taxon>
        <taxon>Gammaproteobacteria</taxon>
        <taxon>Enterobacterales</taxon>
        <taxon>Pectobacteriaceae</taxon>
        <taxon>Prodigiosinella</taxon>
    </lineage>
</organism>
<dbReference type="Proteomes" id="UP000017700">
    <property type="component" value="Chromosome"/>
</dbReference>
<reference evidence="5 6" key="1">
    <citation type="journal article" date="2013" name="Genome Announc.">
        <title>Draft genome sequence of Serratia sp. strain ATCC 39006, a model bacterium for analysis of the biosynthesis and regulation of prodigiosin, a carbapenem, and gas vesicles.</title>
        <authorList>
            <person name="Fineran P.C."/>
            <person name="Iglesias Cans M.C."/>
            <person name="Ramsay J.P."/>
            <person name="Wilf N.M."/>
            <person name="Cossyleon D."/>
            <person name="McNeil M.B."/>
            <person name="Williamson N.R."/>
            <person name="Monson R.E."/>
            <person name="Becher S.A."/>
            <person name="Stanton J.A."/>
            <person name="Brugger K."/>
            <person name="Brown S.D."/>
            <person name="Salmond G.P."/>
        </authorList>
    </citation>
    <scope>NUCLEOTIDE SEQUENCE [LARGE SCALE GENOMIC DNA]</scope>
    <source>
        <strain evidence="5">ATCC 39006</strain>
        <strain evidence="6">ATCC 39006 / SC 11482</strain>
    </source>
</reference>
<evidence type="ECO:0000313" key="5">
    <source>
        <dbReference type="EMBL" id="AUH05062.1"/>
    </source>
</evidence>
<dbReference type="Proteomes" id="UP000233778">
    <property type="component" value="Chromosome"/>
</dbReference>
<dbReference type="SUPFAM" id="SSF56784">
    <property type="entry name" value="HAD-like"/>
    <property type="match status" value="1"/>
</dbReference>
<dbReference type="KEGG" id="sera:Ser39006_013575"/>
<accession>A0A2I5TKL2</accession>
<keyword evidence="2" id="KW-0378">Hydrolase</keyword>
<dbReference type="OrthoDB" id="193379at2"/>
<dbReference type="SFLD" id="SFLDG01142">
    <property type="entry name" value="C2.B.2:_Mannosyl-3-phosphoglyc"/>
    <property type="match status" value="1"/>
</dbReference>
<dbReference type="Gene3D" id="3.30.980.20">
    <property type="entry name" value="Putative mannosyl-3-phosphoglycerate phosphatase, domain 2"/>
    <property type="match status" value="1"/>
</dbReference>
<dbReference type="AlphaFoldDB" id="A0A2I5TKL2"/>
<dbReference type="InterPro" id="IPR023214">
    <property type="entry name" value="HAD_sf"/>
</dbReference>
<dbReference type="SFLD" id="SFLDG01140">
    <property type="entry name" value="C2.B:_Phosphomannomutase_and_P"/>
    <property type="match status" value="1"/>
</dbReference>
<dbReference type="RefSeq" id="WP_021016025.1">
    <property type="nucleotide sequence ID" value="NZ_CP025084.1"/>
</dbReference>
<dbReference type="EMBL" id="CP025085">
    <property type="protein sequence ID" value="AUH00741.1"/>
    <property type="molecule type" value="Genomic_DNA"/>
</dbReference>